<evidence type="ECO:0000313" key="12">
    <source>
        <dbReference type="Proteomes" id="UP000053257"/>
    </source>
</evidence>
<keyword evidence="6" id="KW-0560">Oxidoreductase</keyword>
<dbReference type="GO" id="GO:0020037">
    <property type="term" value="F:heme binding"/>
    <property type="evidence" value="ECO:0007669"/>
    <property type="project" value="InterPro"/>
</dbReference>
<dbReference type="GO" id="GO:0005506">
    <property type="term" value="F:iron ion binding"/>
    <property type="evidence" value="ECO:0007669"/>
    <property type="project" value="InterPro"/>
</dbReference>
<evidence type="ECO:0000256" key="3">
    <source>
        <dbReference type="ARBA" id="ARBA00010617"/>
    </source>
</evidence>
<evidence type="ECO:0000256" key="4">
    <source>
        <dbReference type="ARBA" id="ARBA00022617"/>
    </source>
</evidence>
<keyword evidence="7 9" id="KW-0408">Iron</keyword>
<proteinExistence type="inferred from homology"/>
<feature type="signal peptide" evidence="10">
    <location>
        <begin position="1"/>
        <end position="19"/>
    </location>
</feature>
<evidence type="ECO:0000256" key="5">
    <source>
        <dbReference type="ARBA" id="ARBA00022723"/>
    </source>
</evidence>
<evidence type="ECO:0000256" key="10">
    <source>
        <dbReference type="SAM" id="SignalP"/>
    </source>
</evidence>
<keyword evidence="8" id="KW-0503">Monooxygenase</keyword>
<comment type="similarity">
    <text evidence="3">Belongs to the cytochrome P450 family.</text>
</comment>
<keyword evidence="10" id="KW-0732">Signal</keyword>
<dbReference type="PRINTS" id="PR00465">
    <property type="entry name" value="EP450IV"/>
</dbReference>
<protein>
    <recommendedName>
        <fullName evidence="13">Cytochrome P450</fullName>
    </recommendedName>
</protein>
<evidence type="ECO:0000256" key="1">
    <source>
        <dbReference type="ARBA" id="ARBA00001971"/>
    </source>
</evidence>
<dbReference type="InterPro" id="IPR002403">
    <property type="entry name" value="Cyt_P450_E_grp-IV"/>
</dbReference>
<feature type="chain" id="PRO_5002170032" description="Cytochrome P450" evidence="10">
    <location>
        <begin position="20"/>
        <end position="538"/>
    </location>
</feature>
<reference evidence="11 12" key="1">
    <citation type="journal article" date="2014" name="PLoS Genet.">
        <title>Analysis of the Phlebiopsis gigantea genome, transcriptome and secretome provides insight into its pioneer colonization strategies of wood.</title>
        <authorList>
            <person name="Hori C."/>
            <person name="Ishida T."/>
            <person name="Igarashi K."/>
            <person name="Samejima M."/>
            <person name="Suzuki H."/>
            <person name="Master E."/>
            <person name="Ferreira P."/>
            <person name="Ruiz-Duenas F.J."/>
            <person name="Held B."/>
            <person name="Canessa P."/>
            <person name="Larrondo L.F."/>
            <person name="Schmoll M."/>
            <person name="Druzhinina I.S."/>
            <person name="Kubicek C.P."/>
            <person name="Gaskell J.A."/>
            <person name="Kersten P."/>
            <person name="St John F."/>
            <person name="Glasner J."/>
            <person name="Sabat G."/>
            <person name="Splinter BonDurant S."/>
            <person name="Syed K."/>
            <person name="Yadav J."/>
            <person name="Mgbeahuruike A.C."/>
            <person name="Kovalchuk A."/>
            <person name="Asiegbu F.O."/>
            <person name="Lackner G."/>
            <person name="Hoffmeister D."/>
            <person name="Rencoret J."/>
            <person name="Gutierrez A."/>
            <person name="Sun H."/>
            <person name="Lindquist E."/>
            <person name="Barry K."/>
            <person name="Riley R."/>
            <person name="Grigoriev I.V."/>
            <person name="Henrissat B."/>
            <person name="Kues U."/>
            <person name="Berka R.M."/>
            <person name="Martinez A.T."/>
            <person name="Covert S.F."/>
            <person name="Blanchette R.A."/>
            <person name="Cullen D."/>
        </authorList>
    </citation>
    <scope>NUCLEOTIDE SEQUENCE [LARGE SCALE GENOMIC DNA]</scope>
    <source>
        <strain evidence="11 12">11061_1 CR5-6</strain>
    </source>
</reference>
<dbReference type="EMBL" id="KN840463">
    <property type="protein sequence ID" value="KIP09650.1"/>
    <property type="molecule type" value="Genomic_DNA"/>
</dbReference>
<comment type="cofactor">
    <cofactor evidence="1 9">
        <name>heme</name>
        <dbReference type="ChEBI" id="CHEBI:30413"/>
    </cofactor>
</comment>
<dbReference type="PRINTS" id="PR00385">
    <property type="entry name" value="P450"/>
</dbReference>
<feature type="binding site" description="axial binding residue" evidence="9">
    <location>
        <position position="480"/>
    </location>
    <ligand>
        <name>heme</name>
        <dbReference type="ChEBI" id="CHEBI:30413"/>
    </ligand>
    <ligandPart>
        <name>Fe</name>
        <dbReference type="ChEBI" id="CHEBI:18248"/>
    </ligandPart>
</feature>
<evidence type="ECO:0000256" key="8">
    <source>
        <dbReference type="ARBA" id="ARBA00023033"/>
    </source>
</evidence>
<keyword evidence="4 9" id="KW-0349">Heme</keyword>
<dbReference type="GO" id="GO:0004497">
    <property type="term" value="F:monooxygenase activity"/>
    <property type="evidence" value="ECO:0007669"/>
    <property type="project" value="UniProtKB-KW"/>
</dbReference>
<gene>
    <name evidence="11" type="ORF">PHLGIDRAFT_116131</name>
</gene>
<dbReference type="CDD" id="cd11069">
    <property type="entry name" value="CYP_FUM15-like"/>
    <property type="match status" value="1"/>
</dbReference>
<dbReference type="HOGENOM" id="CLU_001570_5_11_1"/>
<dbReference type="PANTHER" id="PTHR24305">
    <property type="entry name" value="CYTOCHROME P450"/>
    <property type="match status" value="1"/>
</dbReference>
<dbReference type="Gene3D" id="1.10.630.10">
    <property type="entry name" value="Cytochrome P450"/>
    <property type="match status" value="1"/>
</dbReference>
<evidence type="ECO:0000313" key="11">
    <source>
        <dbReference type="EMBL" id="KIP09650.1"/>
    </source>
</evidence>
<dbReference type="Proteomes" id="UP000053257">
    <property type="component" value="Unassembled WGS sequence"/>
</dbReference>
<evidence type="ECO:0000256" key="2">
    <source>
        <dbReference type="ARBA" id="ARBA00005179"/>
    </source>
</evidence>
<evidence type="ECO:0000256" key="9">
    <source>
        <dbReference type="PIRSR" id="PIRSR602403-1"/>
    </source>
</evidence>
<accession>A0A0C3SDG0</accession>
<keyword evidence="12" id="KW-1185">Reference proteome</keyword>
<dbReference type="InterPro" id="IPR050121">
    <property type="entry name" value="Cytochrome_P450_monoxygenase"/>
</dbReference>
<keyword evidence="5 9" id="KW-0479">Metal-binding</keyword>
<comment type="pathway">
    <text evidence="2">Secondary metabolite biosynthesis.</text>
</comment>
<dbReference type="PANTHER" id="PTHR24305:SF166">
    <property type="entry name" value="CYTOCHROME P450 12A4, MITOCHONDRIAL-RELATED"/>
    <property type="match status" value="1"/>
</dbReference>
<name>A0A0C3SDG0_PHLG1</name>
<dbReference type="Pfam" id="PF00067">
    <property type="entry name" value="p450"/>
    <property type="match status" value="1"/>
</dbReference>
<organism evidence="11 12">
    <name type="scientific">Phlebiopsis gigantea (strain 11061_1 CR5-6)</name>
    <name type="common">White-rot fungus</name>
    <name type="synonym">Peniophora gigantea</name>
    <dbReference type="NCBI Taxonomy" id="745531"/>
    <lineage>
        <taxon>Eukaryota</taxon>
        <taxon>Fungi</taxon>
        <taxon>Dikarya</taxon>
        <taxon>Basidiomycota</taxon>
        <taxon>Agaricomycotina</taxon>
        <taxon>Agaricomycetes</taxon>
        <taxon>Polyporales</taxon>
        <taxon>Phanerochaetaceae</taxon>
        <taxon>Phlebiopsis</taxon>
    </lineage>
</organism>
<dbReference type="InterPro" id="IPR036396">
    <property type="entry name" value="Cyt_P450_sf"/>
</dbReference>
<evidence type="ECO:0000256" key="6">
    <source>
        <dbReference type="ARBA" id="ARBA00023002"/>
    </source>
</evidence>
<dbReference type="STRING" id="745531.A0A0C3SDG0"/>
<dbReference type="InterPro" id="IPR001128">
    <property type="entry name" value="Cyt_P450"/>
</dbReference>
<dbReference type="AlphaFoldDB" id="A0A0C3SDG0"/>
<dbReference type="SUPFAM" id="SSF48264">
    <property type="entry name" value="Cytochrome P450"/>
    <property type="match status" value="1"/>
</dbReference>
<dbReference type="OrthoDB" id="1470350at2759"/>
<dbReference type="GO" id="GO:0016705">
    <property type="term" value="F:oxidoreductase activity, acting on paired donors, with incorporation or reduction of molecular oxygen"/>
    <property type="evidence" value="ECO:0007669"/>
    <property type="project" value="InterPro"/>
</dbReference>
<evidence type="ECO:0000256" key="7">
    <source>
        <dbReference type="ARBA" id="ARBA00023004"/>
    </source>
</evidence>
<sequence>MYWDTLLVFLALSCWATWAIYKKRLSKLSIDNVPGPTSSSLLKDDLFNRHAWDFHDRSTEEYGHVFTFRGLLGTRGLYISDPLALTHVVLKDQAVYEEPGWFRDWNRMIFGPSILTTLGEQHRKQRKLVNPVFSSNHMRHMTPIFYDVVYRLRAAVLSEVEASAGEINIIEWMGRTALELIGQGGLGYSFDPLVACTKNEFGEAIKEFAPIVFALQFWRILSPYYTKYVPLVIRRLIVRWAPQRKVQRLRQIADDLERHSKEIFYSKKSALERKDAAVTHQVEDGQDLFSILVKANMTVSKEDRLSEEELIAQVSTFVFAATDTTSNALGRILHLLATHQDVQDKVRAEIAQAAPLVRERIPYDQLVGLPYLDAVVRETLRLYPPVTFMGRDVKGDVVLPLSAPIVGKDGSTMEEILVPNGTMVLIGIRACNRSKDIWGDDALDWKPERWLQPLPASVSNAHVPGVYSNLMTFLGGGRACIGFKFSQLEMKAVLAVMLCTFRFLPGKTEIYWNLAQVNYPTAGKRSTKPSLSLKLEVL</sequence>
<evidence type="ECO:0008006" key="13">
    <source>
        <dbReference type="Google" id="ProtNLM"/>
    </source>
</evidence>